<dbReference type="Gramene" id="OGLUM02G34400.1">
    <property type="protein sequence ID" value="OGLUM02G34400.1"/>
    <property type="gene ID" value="OGLUM02G34400"/>
</dbReference>
<reference evidence="1" key="1">
    <citation type="submission" date="2015-04" db="UniProtKB">
        <authorList>
            <consortium name="EnsemblPlants"/>
        </authorList>
    </citation>
    <scope>IDENTIFICATION</scope>
</reference>
<dbReference type="EnsemblPlants" id="OGLUM02G34400.1">
    <property type="protein sequence ID" value="OGLUM02G34400.1"/>
    <property type="gene ID" value="OGLUM02G34400"/>
</dbReference>
<evidence type="ECO:0000313" key="2">
    <source>
        <dbReference type="Proteomes" id="UP000026961"/>
    </source>
</evidence>
<dbReference type="Proteomes" id="UP000026961">
    <property type="component" value="Chromosome 2"/>
</dbReference>
<keyword evidence="2" id="KW-1185">Reference proteome</keyword>
<protein>
    <submittedName>
        <fullName evidence="1">Uncharacterized protein</fullName>
    </submittedName>
</protein>
<name>A0A0D9YYP6_9ORYZ</name>
<sequence>MALWDGRLDGIRAARRGPARCGAAWRGSQDSIRITLRERVTRKLVGRLDWLGNDVWLSTR</sequence>
<accession>A0A0D9YYP6</accession>
<proteinExistence type="predicted"/>
<organism evidence="1">
    <name type="scientific">Oryza glumipatula</name>
    <dbReference type="NCBI Taxonomy" id="40148"/>
    <lineage>
        <taxon>Eukaryota</taxon>
        <taxon>Viridiplantae</taxon>
        <taxon>Streptophyta</taxon>
        <taxon>Embryophyta</taxon>
        <taxon>Tracheophyta</taxon>
        <taxon>Spermatophyta</taxon>
        <taxon>Magnoliopsida</taxon>
        <taxon>Liliopsida</taxon>
        <taxon>Poales</taxon>
        <taxon>Poaceae</taxon>
        <taxon>BOP clade</taxon>
        <taxon>Oryzoideae</taxon>
        <taxon>Oryzeae</taxon>
        <taxon>Oryzinae</taxon>
        <taxon>Oryza</taxon>
    </lineage>
</organism>
<dbReference type="AlphaFoldDB" id="A0A0D9YYP6"/>
<evidence type="ECO:0000313" key="1">
    <source>
        <dbReference type="EnsemblPlants" id="OGLUM02G34400.1"/>
    </source>
</evidence>
<dbReference type="HOGENOM" id="CLU_2945462_0_0_1"/>
<reference evidence="1" key="2">
    <citation type="submission" date="2018-05" db="EMBL/GenBank/DDBJ databases">
        <title>OgluRS3 (Oryza glumaepatula Reference Sequence Version 3).</title>
        <authorList>
            <person name="Zhang J."/>
            <person name="Kudrna D."/>
            <person name="Lee S."/>
            <person name="Talag J."/>
            <person name="Welchert J."/>
            <person name="Wing R.A."/>
        </authorList>
    </citation>
    <scope>NUCLEOTIDE SEQUENCE [LARGE SCALE GENOMIC DNA]</scope>
</reference>